<name>A0A5B0B9I2_9ACTN</name>
<gene>
    <name evidence="6" type="ORF">FGF04_12565</name>
</gene>
<dbReference type="InterPro" id="IPR006311">
    <property type="entry name" value="TAT_signal"/>
</dbReference>
<dbReference type="GO" id="GO:0030246">
    <property type="term" value="F:carbohydrate binding"/>
    <property type="evidence" value="ECO:0007669"/>
    <property type="project" value="UniProtKB-ARBA"/>
</dbReference>
<dbReference type="OrthoDB" id="1957427at2"/>
<evidence type="ECO:0000313" key="7">
    <source>
        <dbReference type="Proteomes" id="UP000324965"/>
    </source>
</evidence>
<keyword evidence="7" id="KW-1185">Reference proteome</keyword>
<feature type="region of interest" description="Disordered" evidence="4">
    <location>
        <begin position="25"/>
        <end position="45"/>
    </location>
</feature>
<evidence type="ECO:0000256" key="4">
    <source>
        <dbReference type="SAM" id="MobiDB-lite"/>
    </source>
</evidence>
<sequence>MLNRRNFLTAAVGVAVAGGLAACAKEDDSSSGSSDSGSGGGGGKKITLGFAQVGSESGWRTANTKSVKEAAKEAGYTLKFSDAQQKQENQISAIRSYIAQKVDVIAFSPVVVTGWDAVLKEAKTAKIPVILTDRSIKTSDDSLYVSFIGSDFIDEGRRAGKMLETVLQKAGHKGPVKIAQLEGTTGAAPALERAKGFKEIMDAEHKDDWKIVVSQTGDFTRAGGKQVMAAFLQSDPDINVLYAHNDDMALGAIQSIEAAGKKPGKDILIISVDGVKDGFVAMSEGKINGIVECNPLLGPQLMDLVKKAADGETVERRIKTKEGDFLQEEAKEALPTRKY</sequence>
<accession>A0A5B0B9I2</accession>
<dbReference type="PANTHER" id="PTHR46847">
    <property type="entry name" value="D-ALLOSE-BINDING PERIPLASMIC PROTEIN-RELATED"/>
    <property type="match status" value="1"/>
</dbReference>
<evidence type="ECO:0000313" key="6">
    <source>
        <dbReference type="EMBL" id="KAA0938754.1"/>
    </source>
</evidence>
<comment type="subcellular location">
    <subcellularLocation>
        <location evidence="1">Cell envelope</location>
    </subcellularLocation>
</comment>
<dbReference type="EMBL" id="VDFC01000037">
    <property type="protein sequence ID" value="KAA0938754.1"/>
    <property type="molecule type" value="Genomic_DNA"/>
</dbReference>
<evidence type="ECO:0000256" key="3">
    <source>
        <dbReference type="ARBA" id="ARBA00022729"/>
    </source>
</evidence>
<dbReference type="RefSeq" id="WP_149511398.1">
    <property type="nucleotide sequence ID" value="NZ_VDFC01000037.1"/>
</dbReference>
<dbReference type="PANTHER" id="PTHR46847:SF3">
    <property type="entry name" value="GALACTOFURANOSE-BINDING PROTEIN YTFQ"/>
    <property type="match status" value="1"/>
</dbReference>
<reference evidence="6 7" key="1">
    <citation type="submission" date="2019-05" db="EMBL/GenBank/DDBJ databases">
        <authorList>
            <person name="Hariharan J."/>
            <person name="Choudoir M.J."/>
            <person name="Diebold P."/>
            <person name="Panke-Buisse K."/>
            <person name="Buckley D.H."/>
        </authorList>
    </citation>
    <scope>NUCLEOTIDE SEQUENCE [LARGE SCALE GENOMIC DNA]</scope>
    <source>
        <strain evidence="6 7">SUN51</strain>
    </source>
</reference>
<dbReference type="InterPro" id="IPR028082">
    <property type="entry name" value="Peripla_BP_I"/>
</dbReference>
<dbReference type="AlphaFoldDB" id="A0A5B0B9I2"/>
<dbReference type="SUPFAM" id="SSF53822">
    <property type="entry name" value="Periplasmic binding protein-like I"/>
    <property type="match status" value="1"/>
</dbReference>
<organism evidence="6 7">
    <name type="scientific">Streptomyces apricus</name>
    <dbReference type="NCBI Taxonomy" id="1828112"/>
    <lineage>
        <taxon>Bacteria</taxon>
        <taxon>Bacillati</taxon>
        <taxon>Actinomycetota</taxon>
        <taxon>Actinomycetes</taxon>
        <taxon>Kitasatosporales</taxon>
        <taxon>Streptomycetaceae</taxon>
        <taxon>Streptomyces</taxon>
    </lineage>
</organism>
<evidence type="ECO:0000259" key="5">
    <source>
        <dbReference type="Pfam" id="PF13407"/>
    </source>
</evidence>
<proteinExistence type="inferred from homology"/>
<comment type="caution">
    <text evidence="6">The sequence shown here is derived from an EMBL/GenBank/DDBJ whole genome shotgun (WGS) entry which is preliminary data.</text>
</comment>
<dbReference type="InterPro" id="IPR025997">
    <property type="entry name" value="SBP_2_dom"/>
</dbReference>
<keyword evidence="3" id="KW-0732">Signal</keyword>
<protein>
    <submittedName>
        <fullName evidence="6">ABC transporter substrate-binding protein</fullName>
    </submittedName>
</protein>
<evidence type="ECO:0000256" key="2">
    <source>
        <dbReference type="ARBA" id="ARBA00007639"/>
    </source>
</evidence>
<comment type="similarity">
    <text evidence="2">Belongs to the bacterial solute-binding protein 2 family.</text>
</comment>
<dbReference type="GO" id="GO:0030313">
    <property type="term" value="C:cell envelope"/>
    <property type="evidence" value="ECO:0007669"/>
    <property type="project" value="UniProtKB-SubCell"/>
</dbReference>
<feature type="domain" description="Periplasmic binding protein" evidence="5">
    <location>
        <begin position="54"/>
        <end position="312"/>
    </location>
</feature>
<dbReference type="PROSITE" id="PS51257">
    <property type="entry name" value="PROKAR_LIPOPROTEIN"/>
    <property type="match status" value="1"/>
</dbReference>
<dbReference type="Gene3D" id="3.40.50.2300">
    <property type="match status" value="2"/>
</dbReference>
<dbReference type="CDD" id="cd06309">
    <property type="entry name" value="PBP1_galactofuranose_YtfQ-like"/>
    <property type="match status" value="1"/>
</dbReference>
<dbReference type="Proteomes" id="UP000324965">
    <property type="component" value="Unassembled WGS sequence"/>
</dbReference>
<dbReference type="Pfam" id="PF13407">
    <property type="entry name" value="Peripla_BP_4"/>
    <property type="match status" value="1"/>
</dbReference>
<dbReference type="PROSITE" id="PS51318">
    <property type="entry name" value="TAT"/>
    <property type="match status" value="1"/>
</dbReference>
<evidence type="ECO:0000256" key="1">
    <source>
        <dbReference type="ARBA" id="ARBA00004196"/>
    </source>
</evidence>